<gene>
    <name evidence="1" type="ORF">ABI_43640</name>
</gene>
<protein>
    <submittedName>
        <fullName evidence="1">Uncharacterized protein</fullName>
    </submittedName>
</protein>
<dbReference type="EMBL" id="GL883080">
    <property type="protein sequence ID" value="EGF89940.1"/>
    <property type="molecule type" value="Genomic_DNA"/>
</dbReference>
<accession>F4QT70</accession>
<evidence type="ECO:0000313" key="1">
    <source>
        <dbReference type="EMBL" id="EGF89940.1"/>
    </source>
</evidence>
<organism evidence="1 2">
    <name type="scientific">Asticcacaulis biprosthecium C19</name>
    <dbReference type="NCBI Taxonomy" id="715226"/>
    <lineage>
        <taxon>Bacteria</taxon>
        <taxon>Pseudomonadati</taxon>
        <taxon>Pseudomonadota</taxon>
        <taxon>Alphaproteobacteria</taxon>
        <taxon>Caulobacterales</taxon>
        <taxon>Caulobacteraceae</taxon>
        <taxon>Asticcacaulis</taxon>
    </lineage>
</organism>
<dbReference type="HOGENOM" id="CLU_2476650_0_0_5"/>
<keyword evidence="2" id="KW-1185">Reference proteome</keyword>
<evidence type="ECO:0000313" key="2">
    <source>
        <dbReference type="Proteomes" id="UP000006512"/>
    </source>
</evidence>
<proteinExistence type="predicted"/>
<dbReference type="AlphaFoldDB" id="F4QT70"/>
<dbReference type="OrthoDB" id="7173499at2"/>
<name>F4QT70_9CAUL</name>
<reference evidence="2" key="1">
    <citation type="submission" date="2011-03" db="EMBL/GenBank/DDBJ databases">
        <title>Draft genome sequence of Brevundimonas diminuta.</title>
        <authorList>
            <person name="Brown P.J.B."/>
            <person name="Buechlein A."/>
            <person name="Hemmerich C."/>
            <person name="Brun Y.V."/>
        </authorList>
    </citation>
    <scope>NUCLEOTIDE SEQUENCE [LARGE SCALE GENOMIC DNA]</scope>
    <source>
        <strain evidence="2">C19</strain>
    </source>
</reference>
<dbReference type="RefSeq" id="WP_006275139.1">
    <property type="nucleotide sequence ID" value="NZ_GL883080.1"/>
</dbReference>
<dbReference type="STRING" id="715226.ABI_43640"/>
<sequence>MSQYVYRLIDNNTGEEVYASDGFSFSAPPLPEHRINDTELRARYGSPAVVDKVEEQALGDGRIEVRVYIDGVEERVNGETADENYRP</sequence>
<dbReference type="Proteomes" id="UP000006512">
    <property type="component" value="Unassembled WGS sequence"/>
</dbReference>